<dbReference type="InterPro" id="IPR036852">
    <property type="entry name" value="Peptidase_S8/S53_dom_sf"/>
</dbReference>
<evidence type="ECO:0000259" key="9">
    <source>
        <dbReference type="Pfam" id="PF00082"/>
    </source>
</evidence>
<dbReference type="PIRSF" id="PIRSF037852">
    <property type="entry name" value="Subtilisin_rel_SAV5721"/>
    <property type="match status" value="1"/>
</dbReference>
<dbReference type="PROSITE" id="PS00138">
    <property type="entry name" value="SUBTILASE_SER"/>
    <property type="match status" value="1"/>
</dbReference>
<gene>
    <name evidence="10" type="ORF">SAMN02787118_101740</name>
</gene>
<dbReference type="InterPro" id="IPR000209">
    <property type="entry name" value="Peptidase_S8/S53_dom"/>
</dbReference>
<dbReference type="PRINTS" id="PR00723">
    <property type="entry name" value="SUBTILISIN"/>
</dbReference>
<organism evidence="10 11">
    <name type="scientific">Streptomyces mirabilis</name>
    <dbReference type="NCBI Taxonomy" id="68239"/>
    <lineage>
        <taxon>Bacteria</taxon>
        <taxon>Bacillati</taxon>
        <taxon>Actinomycetota</taxon>
        <taxon>Actinomycetes</taxon>
        <taxon>Kitasatosporales</taxon>
        <taxon>Streptomycetaceae</taxon>
        <taxon>Streptomyces</taxon>
    </lineage>
</organism>
<dbReference type="InterPro" id="IPR015500">
    <property type="entry name" value="Peptidase_S8_subtilisin-rel"/>
</dbReference>
<protein>
    <submittedName>
        <fullName evidence="10">Serine protease, subtilisin family</fullName>
    </submittedName>
</protein>
<evidence type="ECO:0000256" key="4">
    <source>
        <dbReference type="ARBA" id="ARBA00022825"/>
    </source>
</evidence>
<evidence type="ECO:0000256" key="5">
    <source>
        <dbReference type="PIRSR" id="PIRSR615500-1"/>
    </source>
</evidence>
<feature type="domain" description="Peptidase S8/S53" evidence="9">
    <location>
        <begin position="239"/>
        <end position="500"/>
    </location>
</feature>
<dbReference type="Pfam" id="PF00082">
    <property type="entry name" value="Peptidase_S8"/>
    <property type="match status" value="1"/>
</dbReference>
<feature type="signal peptide" evidence="8">
    <location>
        <begin position="1"/>
        <end position="27"/>
    </location>
</feature>
<dbReference type="PANTHER" id="PTHR43806">
    <property type="entry name" value="PEPTIDASE S8"/>
    <property type="match status" value="1"/>
</dbReference>
<dbReference type="InterPro" id="IPR017296">
    <property type="entry name" value="Peptidase_S8A_SAM-P45"/>
</dbReference>
<dbReference type="Gene3D" id="3.40.50.200">
    <property type="entry name" value="Peptidase S8/S53 domain"/>
    <property type="match status" value="1"/>
</dbReference>
<keyword evidence="4 6" id="KW-0720">Serine protease</keyword>
<name>A0A1I2AP32_9ACTN</name>
<evidence type="ECO:0000256" key="2">
    <source>
        <dbReference type="ARBA" id="ARBA00022670"/>
    </source>
</evidence>
<evidence type="ECO:0000256" key="7">
    <source>
        <dbReference type="RuleBase" id="RU003355"/>
    </source>
</evidence>
<keyword evidence="2 6" id="KW-0645">Protease</keyword>
<dbReference type="InterPro" id="IPR023827">
    <property type="entry name" value="Peptidase_S8_Asp-AS"/>
</dbReference>
<evidence type="ECO:0000313" key="10">
    <source>
        <dbReference type="EMBL" id="SFE44763.1"/>
    </source>
</evidence>
<feature type="chain" id="PRO_5010282184" evidence="8">
    <location>
        <begin position="28"/>
        <end position="1273"/>
    </location>
</feature>
<dbReference type="OrthoDB" id="9798386at2"/>
<dbReference type="GO" id="GO:0006508">
    <property type="term" value="P:proteolysis"/>
    <property type="evidence" value="ECO:0007669"/>
    <property type="project" value="UniProtKB-KW"/>
</dbReference>
<dbReference type="AlphaFoldDB" id="A0A1I2AP32"/>
<evidence type="ECO:0000313" key="11">
    <source>
        <dbReference type="Proteomes" id="UP000181942"/>
    </source>
</evidence>
<evidence type="ECO:0000256" key="1">
    <source>
        <dbReference type="ARBA" id="ARBA00011073"/>
    </source>
</evidence>
<feature type="active site" description="Charge relay system" evidence="5 6">
    <location>
        <position position="458"/>
    </location>
</feature>
<dbReference type="EMBL" id="FONR01000001">
    <property type="protein sequence ID" value="SFE44763.1"/>
    <property type="molecule type" value="Genomic_DNA"/>
</dbReference>
<dbReference type="GO" id="GO:0004252">
    <property type="term" value="F:serine-type endopeptidase activity"/>
    <property type="evidence" value="ECO:0007669"/>
    <property type="project" value="UniProtKB-UniRule"/>
</dbReference>
<dbReference type="Proteomes" id="UP000181942">
    <property type="component" value="Unassembled WGS sequence"/>
</dbReference>
<proteinExistence type="inferred from homology"/>
<accession>A0A1I2AP32</accession>
<evidence type="ECO:0000256" key="8">
    <source>
        <dbReference type="SAM" id="SignalP"/>
    </source>
</evidence>
<dbReference type="PROSITE" id="PS00137">
    <property type="entry name" value="SUBTILASE_HIS"/>
    <property type="match status" value="1"/>
</dbReference>
<evidence type="ECO:0000256" key="6">
    <source>
        <dbReference type="PROSITE-ProRule" id="PRU01240"/>
    </source>
</evidence>
<evidence type="ECO:0000256" key="3">
    <source>
        <dbReference type="ARBA" id="ARBA00022801"/>
    </source>
</evidence>
<dbReference type="InterPro" id="IPR022398">
    <property type="entry name" value="Peptidase_S8_His-AS"/>
</dbReference>
<feature type="active site" description="Charge relay system" evidence="5 6">
    <location>
        <position position="248"/>
    </location>
</feature>
<dbReference type="Gene3D" id="3.50.30.30">
    <property type="match status" value="1"/>
</dbReference>
<comment type="similarity">
    <text evidence="1 6 7">Belongs to the peptidase S8 family.</text>
</comment>
<keyword evidence="8" id="KW-0732">Signal</keyword>
<reference evidence="10 11" key="1">
    <citation type="submission" date="2016-10" db="EMBL/GenBank/DDBJ databases">
        <authorList>
            <person name="de Groot N.N."/>
        </authorList>
    </citation>
    <scope>NUCLEOTIDE SEQUENCE [LARGE SCALE GENOMIC DNA]</scope>
    <source>
        <strain evidence="10 11">OK461</strain>
    </source>
</reference>
<dbReference type="PROSITE" id="PS51892">
    <property type="entry name" value="SUBTILASE"/>
    <property type="match status" value="1"/>
</dbReference>
<dbReference type="PANTHER" id="PTHR43806:SF65">
    <property type="entry name" value="SERINE PROTEASE APRX"/>
    <property type="match status" value="1"/>
</dbReference>
<keyword evidence="3 6" id="KW-0378">Hydrolase</keyword>
<sequence>MRRIRLAAVISAGLALTAGGMPSAAGATGVSSTAGTTTTATAATAVSGGGSAGGSATVRLITGDRVTVTTDGDGKRIAAVEPGSGRRGILFRTVEQDGDLTVLPSDAQDLVSAGRLDRQLFDVSALIKQKYDAAHTDTLPLIIGRPDGVPPSAVRRLTTLAEDDAPARTLDSIDAQAVRISDDDLDRFWKQLAPAPDTVSAAGVAATPRIWLDGRVDATLDRSTGQINAPAVWKAGYDGTSVKVAVLDTGVDRTHPDLAGRISQAKDFSGSSGTGDVFGHGTHVASTVGGTGAASGGTRKGVAPGADLLIGKVLGDDGYGTESQVIDGMEWAAAEGARVVNMSLGSDEVSDGTDPMSLAVDELSSTSGALFVVAAGNSGEQGAGTIGSPGAADAALTVGAVDRDDSLAPFSSRGPRHGDRAVKPDVTAPGVGIVAARAAGTTMGEPVDQYYVAASGTSMATPHVAGAAALLAQAHPTWSGQRLKDALISTARTVGGQQVTEEGGGRVDVAAAALGPVTATGSVALGPYGTGGDNGAPRTATVRYTNTSDKDVTLALAAHLATTGGRELTTGALRLGSDAVRIAAGATVDVPLTVDPSRAGRGDYYGYVTATTTDGAVKVHTTVSIVVHGPTHKLTVTTYDHLGNRVQALPTIWGPDGFVDYVSTEPAVAVVEEGTYQLDYSSLDTADDGQELRQVVLPEVKVTKDTAVTLDARKTTKVDIRTPRPAEQRGILDYQTYRQIDGHSLLQGTMYFDLAKRLYVSPTAAVTDGTFEFASRWQLVAPLLEAKVSGSDLALNPYYMPSSPLFDAGGTTLTAVDAGTFAKPDFSRARGKLAIVRNEEGTDERELTRQAAAAGVRGLLMTHFADIAWTRWSPDGERTAVPTVRIGKAAGDALLDRLKKHPTTTVRFTGTAKSPYLYDVMQTSSQQIPRQVVYTVSERNSAVLRTTYADNGGAPWASEQRFARRPYQDTAWLQYTRYVPTGFVRTEYVSANGTTWLHRVHHTTTFDVDMPLAVGMNDAPRTYRPGEHLDERWQGAVVRPSIPRGTTTPSVRTGDVLALRIPEFTDSTAGHWSRLLAGDGGGVGGLATAADAPGGDTAAAALYRDGVKVADADSAWTDFEVSPGAADYRLDLTTSRVDNEWAFAARTDTSWSFRSATTAMATPLSLLQLDYDVPVDAHNAVGAGRTHTIGLAVRAQDGQPVPRGVSLRVEVSYDDGRHWRDAAVQDRGHNAFRATVTRPSGHGDAYVTLRVTARDRLGNSVRQTVQRAYLQRG</sequence>
<dbReference type="RefSeq" id="WP_075025827.1">
    <property type="nucleotide sequence ID" value="NZ_FONR01000001.1"/>
</dbReference>
<dbReference type="PROSITE" id="PS00136">
    <property type="entry name" value="SUBTILASE_ASP"/>
    <property type="match status" value="1"/>
</dbReference>
<dbReference type="InterPro" id="IPR050131">
    <property type="entry name" value="Peptidase_S8_subtilisin-like"/>
</dbReference>
<feature type="active site" description="Charge relay system" evidence="5 6">
    <location>
        <position position="280"/>
    </location>
</feature>
<dbReference type="SUPFAM" id="SSF52743">
    <property type="entry name" value="Subtilisin-like"/>
    <property type="match status" value="1"/>
</dbReference>
<dbReference type="InterPro" id="IPR023828">
    <property type="entry name" value="Peptidase_S8_Ser-AS"/>
</dbReference>